<keyword evidence="1" id="KW-0732">Signal</keyword>
<feature type="signal peptide" evidence="1">
    <location>
        <begin position="1"/>
        <end position="17"/>
    </location>
</feature>
<dbReference type="RefSeq" id="WP_353550492.1">
    <property type="nucleotide sequence ID" value="NZ_AP029612.1"/>
</dbReference>
<dbReference type="EMBL" id="AP029612">
    <property type="protein sequence ID" value="BFG70205.1"/>
    <property type="molecule type" value="Genomic_DNA"/>
</dbReference>
<evidence type="ECO:0008006" key="3">
    <source>
        <dbReference type="Google" id="ProtNLM"/>
    </source>
</evidence>
<dbReference type="AlphaFoldDB" id="A0AAT9GHV9"/>
<proteinExistence type="predicted"/>
<evidence type="ECO:0000313" key="2">
    <source>
        <dbReference type="EMBL" id="BFG70205.1"/>
    </source>
</evidence>
<evidence type="ECO:0000256" key="1">
    <source>
        <dbReference type="SAM" id="SignalP"/>
    </source>
</evidence>
<feature type="chain" id="PRO_5043591267" description="DUF3575 domain-containing protein" evidence="1">
    <location>
        <begin position="18"/>
        <end position="245"/>
    </location>
</feature>
<protein>
    <recommendedName>
        <fullName evidence="3">DUF3575 domain-containing protein</fullName>
    </recommendedName>
</protein>
<organism evidence="2">
    <name type="scientific">Sediminibacterium sp. KACHI17</name>
    <dbReference type="NCBI Taxonomy" id="1751071"/>
    <lineage>
        <taxon>Bacteria</taxon>
        <taxon>Pseudomonadati</taxon>
        <taxon>Bacteroidota</taxon>
        <taxon>Chitinophagia</taxon>
        <taxon>Chitinophagales</taxon>
        <taxon>Chitinophagaceae</taxon>
        <taxon>Sediminibacterium</taxon>
    </lineage>
</organism>
<reference evidence="2" key="1">
    <citation type="submission" date="2024-02" db="EMBL/GenBank/DDBJ databases">
        <title>Sediminibacterium planktonica sp. nov. and Sediminibacterium longus sp. nov., isolated from surface lake and river water.</title>
        <authorList>
            <person name="Watanabe K."/>
            <person name="Takemine S."/>
            <person name="Ishii Y."/>
            <person name="Ogata Y."/>
            <person name="Shindo C."/>
            <person name="Suda W."/>
        </authorList>
    </citation>
    <scope>NUCLEOTIDE SEQUENCE</scope>
    <source>
        <strain evidence="2">KACHI17</strain>
    </source>
</reference>
<accession>A0AAT9GHV9</accession>
<name>A0AAT9GHV9_9BACT</name>
<sequence>MKKLLILLLCIPFISEAQIPVLSGKNIFKLNVSSLVAKNFHITYERKLTGRVSASLGFRTMAKSTIPFKSTVENLLDGADFNFNEFKMGNTAFTPEVRLYLGKGNLRGFYVAPYMRFASFDITAPIKYTYNSGSGNTTTEAPMTGKITSTSGGIMFGTQHRIFKVLTLDIWIIGGHYGSSKGTLAITRNFSTQQERDALKQELDDIDAPPFKFKNATVTATGASIQSDGPWAGIRGLGINLGFRF</sequence>
<gene>
    <name evidence="2" type="ORF">KACHI17_10860</name>
</gene>